<organism evidence="1 2">
    <name type="scientific">Stylosanthes scabra</name>
    <dbReference type="NCBI Taxonomy" id="79078"/>
    <lineage>
        <taxon>Eukaryota</taxon>
        <taxon>Viridiplantae</taxon>
        <taxon>Streptophyta</taxon>
        <taxon>Embryophyta</taxon>
        <taxon>Tracheophyta</taxon>
        <taxon>Spermatophyta</taxon>
        <taxon>Magnoliopsida</taxon>
        <taxon>eudicotyledons</taxon>
        <taxon>Gunneridae</taxon>
        <taxon>Pentapetalae</taxon>
        <taxon>rosids</taxon>
        <taxon>fabids</taxon>
        <taxon>Fabales</taxon>
        <taxon>Fabaceae</taxon>
        <taxon>Papilionoideae</taxon>
        <taxon>50 kb inversion clade</taxon>
        <taxon>dalbergioids sensu lato</taxon>
        <taxon>Dalbergieae</taxon>
        <taxon>Pterocarpus clade</taxon>
        <taxon>Stylosanthes</taxon>
    </lineage>
</organism>
<keyword evidence="2" id="KW-1185">Reference proteome</keyword>
<gene>
    <name evidence="1" type="ORF">PIB30_105579</name>
</gene>
<feature type="non-terminal residue" evidence="1">
    <location>
        <position position="70"/>
    </location>
</feature>
<accession>A0ABU6UXR8</accession>
<reference evidence="1 2" key="1">
    <citation type="journal article" date="2023" name="Plants (Basel)">
        <title>Bridging the Gap: Combining Genomics and Transcriptomics Approaches to Understand Stylosanthes scabra, an Orphan Legume from the Brazilian Caatinga.</title>
        <authorList>
            <person name="Ferreira-Neto J.R.C."/>
            <person name="da Silva M.D."/>
            <person name="Binneck E."/>
            <person name="de Melo N.F."/>
            <person name="da Silva R.H."/>
            <person name="de Melo A.L.T.M."/>
            <person name="Pandolfi V."/>
            <person name="Bustamante F.O."/>
            <person name="Brasileiro-Vidal A.C."/>
            <person name="Benko-Iseppon A.M."/>
        </authorList>
    </citation>
    <scope>NUCLEOTIDE SEQUENCE [LARGE SCALE GENOMIC DNA]</scope>
    <source>
        <tissue evidence="1">Leaves</tissue>
    </source>
</reference>
<dbReference type="Proteomes" id="UP001341840">
    <property type="component" value="Unassembled WGS sequence"/>
</dbReference>
<sequence>MELVYELFVGVYEEEVIVDEWLPWNDAEEVDEALSLVVDVAGNNIAVTGRVEDGEVDIGVGVAAAQMVHV</sequence>
<evidence type="ECO:0000313" key="2">
    <source>
        <dbReference type="Proteomes" id="UP001341840"/>
    </source>
</evidence>
<protein>
    <submittedName>
        <fullName evidence="1">Uncharacterized protein</fullName>
    </submittedName>
</protein>
<name>A0ABU6UXR8_9FABA</name>
<evidence type="ECO:0000313" key="1">
    <source>
        <dbReference type="EMBL" id="MED6166080.1"/>
    </source>
</evidence>
<comment type="caution">
    <text evidence="1">The sequence shown here is derived from an EMBL/GenBank/DDBJ whole genome shotgun (WGS) entry which is preliminary data.</text>
</comment>
<proteinExistence type="predicted"/>
<dbReference type="EMBL" id="JASCZI010124748">
    <property type="protein sequence ID" value="MED6166080.1"/>
    <property type="molecule type" value="Genomic_DNA"/>
</dbReference>